<gene>
    <name evidence="2" type="ORF">L3X38_036924</name>
</gene>
<dbReference type="Gene3D" id="3.30.420.10">
    <property type="entry name" value="Ribonuclease H-like superfamily/Ribonuclease H"/>
    <property type="match status" value="1"/>
</dbReference>
<dbReference type="SUPFAM" id="SSF56672">
    <property type="entry name" value="DNA/RNA polymerases"/>
    <property type="match status" value="1"/>
</dbReference>
<evidence type="ECO:0000259" key="1">
    <source>
        <dbReference type="PROSITE" id="PS50879"/>
    </source>
</evidence>
<evidence type="ECO:0000313" key="3">
    <source>
        <dbReference type="Proteomes" id="UP001054821"/>
    </source>
</evidence>
<dbReference type="AlphaFoldDB" id="A0AAD4V446"/>
<dbReference type="PROSITE" id="PS50879">
    <property type="entry name" value="RNASE_H_1"/>
    <property type="match status" value="1"/>
</dbReference>
<dbReference type="GO" id="GO:0003676">
    <property type="term" value="F:nucleic acid binding"/>
    <property type="evidence" value="ECO:0007669"/>
    <property type="project" value="InterPro"/>
</dbReference>
<dbReference type="PANTHER" id="PTHR48475:SF1">
    <property type="entry name" value="RNASE H TYPE-1 DOMAIN-CONTAINING PROTEIN"/>
    <property type="match status" value="1"/>
</dbReference>
<dbReference type="CDD" id="cd09274">
    <property type="entry name" value="RNase_HI_RT_Ty3"/>
    <property type="match status" value="1"/>
</dbReference>
<proteinExistence type="predicted"/>
<dbReference type="CDD" id="cd09279">
    <property type="entry name" value="RNase_HI_like"/>
    <property type="match status" value="1"/>
</dbReference>
<dbReference type="Pfam" id="PF13456">
    <property type="entry name" value="RVT_3"/>
    <property type="match status" value="1"/>
</dbReference>
<dbReference type="InterPro" id="IPR036397">
    <property type="entry name" value="RNaseH_sf"/>
</dbReference>
<dbReference type="Proteomes" id="UP001054821">
    <property type="component" value="Chromosome 7"/>
</dbReference>
<sequence length="667" mass="75579">MVVSTILKKNNNRHNHIVFNGNPTISKKNNSRRNHVVFFEGNKSMRASSSTPLKIKSKKDKARKNCINVSVKQENGMLKVKGPETGRDESVVLTDFEKSLFAETEPSNKPPCISVFERLGNKANNYPTRISVFERLGGVATSQKLQRSKKLRVKKSVMTSSEQSRDFEAAQVNYASIADDNPTENEMHEIRTPDNEPVEFIDNVQPAPPKLKMEVKLLWMNYKKLILCLFQEYGDVFAWGYQDMPGLDPNVAVHRLAVSSQCHCVKQAPRHFRPELQAPKTSIKNEPFEMRIWGDVAFGVTSGKFLGFVVRHRGIEIDPSKIKAILEMPPPRTLRQLRGLQGRLAYIRRFISNLSGRCQPFTRLMKKDTPFIWDQACQNAFDSIKAYLLKPPVLMAPIKGKPLILYIAALERSLGAMFAQENEDGKENALYYFSRTLVGAEQNYTPIEKVCFALIFVVLKLRHYILLHGITLISKADPLRYLMEKPVPSGRLAKWSLLLSEFEIKYVPQKAIKGHALADFLAAHPVPDNMELPNDLPNEEVFSTEISPWQLYFDRAARKKGVGVGVVFITPSGGLIPYSFSLMTLCSNNIAEYEALIIGLEITLEMNINCLHAFGDSQLIVKQLNGQYSVKNENLVPYNDRAKYLLTQFQDIQIAHIPRSENDKAYA</sequence>
<dbReference type="InterPro" id="IPR002156">
    <property type="entry name" value="RNaseH_domain"/>
</dbReference>
<reference evidence="2 3" key="1">
    <citation type="journal article" date="2022" name="G3 (Bethesda)">
        <title>Whole-genome sequence and methylome profiling of the almond [Prunus dulcis (Mill.) D.A. Webb] cultivar 'Nonpareil'.</title>
        <authorList>
            <person name="D'Amico-Willman K.M."/>
            <person name="Ouma W.Z."/>
            <person name="Meulia T."/>
            <person name="Sideli G.M."/>
            <person name="Gradziel T.M."/>
            <person name="Fresnedo-Ramirez J."/>
        </authorList>
    </citation>
    <scope>NUCLEOTIDE SEQUENCE [LARGE SCALE GENOMIC DNA]</scope>
    <source>
        <strain evidence="2">Clone GOH B32 T37-40</strain>
    </source>
</reference>
<dbReference type="InterPro" id="IPR041577">
    <property type="entry name" value="RT_RNaseH_2"/>
</dbReference>
<dbReference type="InterPro" id="IPR043128">
    <property type="entry name" value="Rev_trsase/Diguanyl_cyclase"/>
</dbReference>
<keyword evidence="3" id="KW-1185">Reference proteome</keyword>
<protein>
    <recommendedName>
        <fullName evidence="1">RNase H type-1 domain-containing protein</fullName>
    </recommendedName>
</protein>
<evidence type="ECO:0000313" key="2">
    <source>
        <dbReference type="EMBL" id="KAI5317217.1"/>
    </source>
</evidence>
<name>A0AAD4V446_PRUDU</name>
<comment type="caution">
    <text evidence="2">The sequence shown here is derived from an EMBL/GenBank/DDBJ whole genome shotgun (WGS) entry which is preliminary data.</text>
</comment>
<organism evidence="2 3">
    <name type="scientific">Prunus dulcis</name>
    <name type="common">Almond</name>
    <name type="synonym">Amygdalus dulcis</name>
    <dbReference type="NCBI Taxonomy" id="3755"/>
    <lineage>
        <taxon>Eukaryota</taxon>
        <taxon>Viridiplantae</taxon>
        <taxon>Streptophyta</taxon>
        <taxon>Embryophyta</taxon>
        <taxon>Tracheophyta</taxon>
        <taxon>Spermatophyta</taxon>
        <taxon>Magnoliopsida</taxon>
        <taxon>eudicotyledons</taxon>
        <taxon>Gunneridae</taxon>
        <taxon>Pentapetalae</taxon>
        <taxon>rosids</taxon>
        <taxon>fabids</taxon>
        <taxon>Rosales</taxon>
        <taxon>Rosaceae</taxon>
        <taxon>Amygdaloideae</taxon>
        <taxon>Amygdaleae</taxon>
        <taxon>Prunus</taxon>
    </lineage>
</organism>
<dbReference type="EMBL" id="JAJFAZ020000007">
    <property type="protein sequence ID" value="KAI5317217.1"/>
    <property type="molecule type" value="Genomic_DNA"/>
</dbReference>
<dbReference type="Gene3D" id="3.30.70.270">
    <property type="match status" value="1"/>
</dbReference>
<accession>A0AAD4V446</accession>
<dbReference type="GO" id="GO:0004523">
    <property type="term" value="F:RNA-DNA hybrid ribonuclease activity"/>
    <property type="evidence" value="ECO:0007669"/>
    <property type="project" value="InterPro"/>
</dbReference>
<dbReference type="Pfam" id="PF17919">
    <property type="entry name" value="RT_RNaseH_2"/>
    <property type="match status" value="1"/>
</dbReference>
<dbReference type="InterPro" id="IPR043502">
    <property type="entry name" value="DNA/RNA_pol_sf"/>
</dbReference>
<dbReference type="InterPro" id="IPR012337">
    <property type="entry name" value="RNaseH-like_sf"/>
</dbReference>
<dbReference type="SUPFAM" id="SSF53098">
    <property type="entry name" value="Ribonuclease H-like"/>
    <property type="match status" value="1"/>
</dbReference>
<dbReference type="FunFam" id="3.30.70.270:FF:000063">
    <property type="entry name" value="Zinc knuckle domaincontaining protein"/>
    <property type="match status" value="1"/>
</dbReference>
<dbReference type="PANTHER" id="PTHR48475">
    <property type="entry name" value="RIBONUCLEASE H"/>
    <property type="match status" value="1"/>
</dbReference>
<feature type="domain" description="RNase H type-1" evidence="1">
    <location>
        <begin position="546"/>
        <end position="667"/>
    </location>
</feature>